<feature type="chain" id="PRO_5044904128" description="Germination protease" evidence="4">
    <location>
        <begin position="16"/>
        <end position="360"/>
    </location>
</feature>
<name>A0ABS2Q6E1_9BACL</name>
<organism evidence="5 6">
    <name type="scientific">Sporolactobacillus spathodeae</name>
    <dbReference type="NCBI Taxonomy" id="1465502"/>
    <lineage>
        <taxon>Bacteria</taxon>
        <taxon>Bacillati</taxon>
        <taxon>Bacillota</taxon>
        <taxon>Bacilli</taxon>
        <taxon>Bacillales</taxon>
        <taxon>Sporolactobacillaceae</taxon>
        <taxon>Sporolactobacillus</taxon>
    </lineage>
</organism>
<evidence type="ECO:0000313" key="6">
    <source>
        <dbReference type="Proteomes" id="UP000823201"/>
    </source>
</evidence>
<reference evidence="5 6" key="1">
    <citation type="submission" date="2021-01" db="EMBL/GenBank/DDBJ databases">
        <title>Genomic Encyclopedia of Type Strains, Phase IV (KMG-IV): sequencing the most valuable type-strain genomes for metagenomic binning, comparative biology and taxonomic classification.</title>
        <authorList>
            <person name="Goeker M."/>
        </authorList>
    </citation>
    <scope>NUCLEOTIDE SEQUENCE [LARGE SCALE GENOMIC DNA]</scope>
    <source>
        <strain evidence="5 6">DSM 100968</strain>
    </source>
</reference>
<gene>
    <name evidence="4" type="primary">gpr</name>
    <name evidence="5" type="ORF">JOC27_000802</name>
</gene>
<dbReference type="NCBIfam" id="TIGR01441">
    <property type="entry name" value="GPR"/>
    <property type="match status" value="1"/>
</dbReference>
<accession>A0ABS2Q6E1</accession>
<dbReference type="InterPro" id="IPR023430">
    <property type="entry name" value="Pept_HybD-like_dom_sf"/>
</dbReference>
<keyword evidence="1 4" id="KW-0645">Protease</keyword>
<comment type="caution">
    <text evidence="5">The sequence shown here is derived from an EMBL/GenBank/DDBJ whole genome shotgun (WGS) entry which is preliminary data.</text>
</comment>
<dbReference type="SUPFAM" id="SSF53163">
    <property type="entry name" value="HybD-like"/>
    <property type="match status" value="1"/>
</dbReference>
<evidence type="ECO:0000256" key="1">
    <source>
        <dbReference type="ARBA" id="ARBA00022670"/>
    </source>
</evidence>
<comment type="PTM">
    <text evidence="4">Autoproteolytically processed. The inactive tetrameric zymogen termed p46 autoprocesses to a smaller form termed p41, which is active only during spore germination.</text>
</comment>
<comment type="similarity">
    <text evidence="4">Belongs to the peptidase A25 family.</text>
</comment>
<keyword evidence="2 4" id="KW-0378">Hydrolase</keyword>
<proteinExistence type="inferred from homology"/>
<evidence type="ECO:0000256" key="2">
    <source>
        <dbReference type="ARBA" id="ARBA00022801"/>
    </source>
</evidence>
<keyword evidence="3 4" id="KW-0865">Zymogen</keyword>
<dbReference type="HAMAP" id="MF_00626">
    <property type="entry name" value="Germination_prot"/>
    <property type="match status" value="1"/>
</dbReference>
<evidence type="ECO:0000256" key="4">
    <source>
        <dbReference type="HAMAP-Rule" id="MF_00626"/>
    </source>
</evidence>
<dbReference type="GO" id="GO:0006508">
    <property type="term" value="P:proteolysis"/>
    <property type="evidence" value="ECO:0007669"/>
    <property type="project" value="UniProtKB-KW"/>
</dbReference>
<comment type="function">
    <text evidence="4">Initiates the rapid degradation of small, acid-soluble proteins during spore germination.</text>
</comment>
<dbReference type="GO" id="GO:0008233">
    <property type="term" value="F:peptidase activity"/>
    <property type="evidence" value="ECO:0007669"/>
    <property type="project" value="UniProtKB-KW"/>
</dbReference>
<feature type="propeptide" id="PRO_5044904129" evidence="4">
    <location>
        <begin position="1"/>
        <end position="15"/>
    </location>
</feature>
<keyword evidence="6" id="KW-1185">Reference proteome</keyword>
<dbReference type="InterPro" id="IPR005080">
    <property type="entry name" value="Peptidase_A25"/>
</dbReference>
<evidence type="ECO:0000313" key="5">
    <source>
        <dbReference type="EMBL" id="MBM7657359.1"/>
    </source>
</evidence>
<comment type="subunit">
    <text evidence="4">Homotetramer.</text>
</comment>
<dbReference type="Proteomes" id="UP000823201">
    <property type="component" value="Unassembled WGS sequence"/>
</dbReference>
<dbReference type="PIRSF" id="PIRSF019549">
    <property type="entry name" value="Peptidase_A25"/>
    <property type="match status" value="1"/>
</dbReference>
<dbReference type="EMBL" id="JAFBEV010000005">
    <property type="protein sequence ID" value="MBM7657359.1"/>
    <property type="molecule type" value="Genomic_DNA"/>
</dbReference>
<dbReference type="Gene3D" id="3.40.50.1450">
    <property type="entry name" value="HybD-like"/>
    <property type="match status" value="2"/>
</dbReference>
<evidence type="ECO:0000256" key="3">
    <source>
        <dbReference type="ARBA" id="ARBA00023145"/>
    </source>
</evidence>
<protein>
    <recommendedName>
        <fullName evidence="4">Germination protease</fullName>
        <ecNumber evidence="4">3.4.24.78</ecNumber>
    </recommendedName>
    <alternativeName>
        <fullName evidence="4">GPR endopeptidase</fullName>
    </alternativeName>
    <alternativeName>
        <fullName evidence="4">Germination proteinase</fullName>
    </alternativeName>
    <alternativeName>
        <fullName evidence="4">Spore protease</fullName>
    </alternativeName>
</protein>
<comment type="catalytic activity">
    <reaction evidence="4">
        <text>Endopeptidase action with P4 Glu or Asp, P1 preferably Glu &gt; Asp, P1' hydrophobic and P2' Ala.</text>
        <dbReference type="EC" id="3.4.24.78"/>
    </reaction>
</comment>
<dbReference type="EC" id="3.4.24.78" evidence="4"/>
<dbReference type="Pfam" id="PF03418">
    <property type="entry name" value="Peptidase_A25"/>
    <property type="match status" value="1"/>
</dbReference>
<sequence>MTENLDMHDFEVRTDLAIESGERKSMVDSGVMLGEKVEKGIKITRMRIKEDNAPQFHKKPGDYLTFEAKELRGSDTEVEKNAEQVFARYFARFLTDLNIKPEASCLIVGLGNWKVTPDALGPSVVDNVLVTKHLFDLQMQNVKAGYRPVSAITPGVMGVTGIETSDIILGVIEKTKPDFLIAIDALAARSIERVNTTIQVADSGIHPGSGIGNNRKELSYNTLGIPVIAVGVPTVVDAVTITSDVLDLMLKHLNREMSEKAPSQSLVPSWMPFGEKVDYQKLKMPSKEKSAAFLGLIGTLSSEEKAQLIQEALGAAGTQLMVTPKEVDFFIEKMGNVIAEGLNAALHGKVDQTNVGAYTH</sequence>
<dbReference type="RefSeq" id="WP_205005702.1">
    <property type="nucleotide sequence ID" value="NZ_CBCRXA010000004.1"/>
</dbReference>